<protein>
    <submittedName>
        <fullName evidence="7">Precorrin-6Y C5,15-methyltransferase (Decarboxylating)</fullName>
    </submittedName>
</protein>
<dbReference type="InterPro" id="IPR006365">
    <property type="entry name" value="Cbl_synth_CobL"/>
</dbReference>
<dbReference type="InterPro" id="IPR014776">
    <property type="entry name" value="4pyrrole_Mease_sub2"/>
</dbReference>
<evidence type="ECO:0000313" key="7">
    <source>
        <dbReference type="EMBL" id="SKA36763.1"/>
    </source>
</evidence>
<dbReference type="InterPro" id="IPR014008">
    <property type="entry name" value="Cbl_synth_MTase_CbiT"/>
</dbReference>
<keyword evidence="5" id="KW-0949">S-adenosyl-L-methionine</keyword>
<evidence type="ECO:0000259" key="6">
    <source>
        <dbReference type="Pfam" id="PF00590"/>
    </source>
</evidence>
<keyword evidence="2" id="KW-0169">Cobalamin biosynthesis</keyword>
<dbReference type="InterPro" id="IPR000878">
    <property type="entry name" value="4pyrrol_Mease"/>
</dbReference>
<gene>
    <name evidence="7" type="ORF">SAMN02745673_04633</name>
</gene>
<organism evidence="7 8">
    <name type="scientific">Marinactinospora thermotolerans DSM 45154</name>
    <dbReference type="NCBI Taxonomy" id="1122192"/>
    <lineage>
        <taxon>Bacteria</taxon>
        <taxon>Bacillati</taxon>
        <taxon>Actinomycetota</taxon>
        <taxon>Actinomycetes</taxon>
        <taxon>Streptosporangiales</taxon>
        <taxon>Nocardiopsidaceae</taxon>
        <taxon>Marinactinospora</taxon>
    </lineage>
</organism>
<dbReference type="InterPro" id="IPR014777">
    <property type="entry name" value="4pyrrole_Mease_sub1"/>
</dbReference>
<evidence type="ECO:0000256" key="1">
    <source>
        <dbReference type="ARBA" id="ARBA00004953"/>
    </source>
</evidence>
<accession>A0A1T4T8Q8</accession>
<evidence type="ECO:0000313" key="8">
    <source>
        <dbReference type="Proteomes" id="UP000190637"/>
    </source>
</evidence>
<dbReference type="AlphaFoldDB" id="A0A1T4T8Q8"/>
<dbReference type="GO" id="GO:0008276">
    <property type="term" value="F:protein methyltransferase activity"/>
    <property type="evidence" value="ECO:0007669"/>
    <property type="project" value="InterPro"/>
</dbReference>
<reference evidence="7 8" key="1">
    <citation type="submission" date="2017-02" db="EMBL/GenBank/DDBJ databases">
        <authorList>
            <person name="Peterson S.W."/>
        </authorList>
    </citation>
    <scope>NUCLEOTIDE SEQUENCE [LARGE SCALE GENOMIC DNA]</scope>
    <source>
        <strain evidence="7 8">DSM 45154</strain>
    </source>
</reference>
<keyword evidence="3 7" id="KW-0489">Methyltransferase</keyword>
<evidence type="ECO:0000256" key="4">
    <source>
        <dbReference type="ARBA" id="ARBA00022679"/>
    </source>
</evidence>
<dbReference type="InterPro" id="IPR035996">
    <property type="entry name" value="4pyrrol_Methylase_sf"/>
</dbReference>
<feature type="domain" description="Tetrapyrrole methylase" evidence="6">
    <location>
        <begin position="14"/>
        <end position="178"/>
    </location>
</feature>
<sequence>MITVIGVDGGPLGAEAVASLAGAACVAGAQRHLDAVEVPAGTRRIAIRALDAALEQIMSDPGPVAVLASGDPGFFGIVRALRARGAEPRVLPGVSSVALAFARLGLPWDDAVVVSAHGRAEQGRGPRRALAAALAHPKAAILTAPGGAGPEAFLPALLAAGRRVHVAQRLGTADEQVTLVGEEEASRRTWAHPNVVVAVDPENTVAATMAWTSGHPGAPDGWALGEDAFEHRASMITKPEVRALVLARLGPRPGTVVWDVGAGSGSVAVECARFGAHAIAFERDRADRERIRRNAAAHGVRVEVVAGTAPASTEAAMSPDAVFVGGGGPAVLAGVVRRRPARVVVALAAVDRVRPAHDLLAEAGYVVSGAQVQASRLAPLPGGSLRFAAANPVTVLWATGAETTGEQGGAVSRGLAGA</sequence>
<evidence type="ECO:0000256" key="3">
    <source>
        <dbReference type="ARBA" id="ARBA00022603"/>
    </source>
</evidence>
<dbReference type="RefSeq" id="WP_078763854.1">
    <property type="nucleotide sequence ID" value="NZ_FUWS01000016.1"/>
</dbReference>
<dbReference type="GO" id="GO:0009236">
    <property type="term" value="P:cobalamin biosynthetic process"/>
    <property type="evidence" value="ECO:0007669"/>
    <property type="project" value="UniProtKB-UniPathway"/>
</dbReference>
<dbReference type="PANTHER" id="PTHR43182">
    <property type="entry name" value="COBALT-PRECORRIN-6B C(15)-METHYLTRANSFERASE (DECARBOXYLATING)"/>
    <property type="match status" value="1"/>
</dbReference>
<dbReference type="PANTHER" id="PTHR43182:SF1">
    <property type="entry name" value="COBALT-PRECORRIN-7 C(5)-METHYLTRANSFERASE"/>
    <property type="match status" value="1"/>
</dbReference>
<dbReference type="UniPathway" id="UPA00148"/>
<dbReference type="InterPro" id="IPR050714">
    <property type="entry name" value="Cobalamin_biosynth_MTase"/>
</dbReference>
<dbReference type="Pfam" id="PF00590">
    <property type="entry name" value="TP_methylase"/>
    <property type="match status" value="1"/>
</dbReference>
<keyword evidence="4 7" id="KW-0808">Transferase</keyword>
<dbReference type="STRING" id="1122192.SAMN02745673_04633"/>
<dbReference type="Proteomes" id="UP000190637">
    <property type="component" value="Unassembled WGS sequence"/>
</dbReference>
<dbReference type="SUPFAM" id="SSF53790">
    <property type="entry name" value="Tetrapyrrole methylase"/>
    <property type="match status" value="1"/>
</dbReference>
<dbReference type="InterPro" id="IPR029063">
    <property type="entry name" value="SAM-dependent_MTases_sf"/>
</dbReference>
<dbReference type="OrthoDB" id="9787825at2"/>
<dbReference type="EMBL" id="FUWS01000016">
    <property type="protein sequence ID" value="SKA36763.1"/>
    <property type="molecule type" value="Genomic_DNA"/>
</dbReference>
<dbReference type="InterPro" id="IPR012818">
    <property type="entry name" value="CbiE"/>
</dbReference>
<dbReference type="Gene3D" id="3.30.950.10">
    <property type="entry name" value="Methyltransferase, Cobalt-precorrin-4 Transmethylase, Domain 2"/>
    <property type="match status" value="1"/>
</dbReference>
<name>A0A1T4T8Q8_9ACTN</name>
<keyword evidence="8" id="KW-1185">Reference proteome</keyword>
<comment type="pathway">
    <text evidence="1">Cofactor biosynthesis; adenosylcobalamin biosynthesis.</text>
</comment>
<dbReference type="Gene3D" id="3.40.50.150">
    <property type="entry name" value="Vaccinia Virus protein VP39"/>
    <property type="match status" value="1"/>
</dbReference>
<dbReference type="CDD" id="cd11644">
    <property type="entry name" value="Precorrin-6Y-MT"/>
    <property type="match status" value="1"/>
</dbReference>
<evidence type="ECO:0000256" key="5">
    <source>
        <dbReference type="ARBA" id="ARBA00022691"/>
    </source>
</evidence>
<dbReference type="GO" id="GO:0032259">
    <property type="term" value="P:methylation"/>
    <property type="evidence" value="ECO:0007669"/>
    <property type="project" value="UniProtKB-KW"/>
</dbReference>
<dbReference type="SUPFAM" id="SSF53335">
    <property type="entry name" value="S-adenosyl-L-methionine-dependent methyltransferases"/>
    <property type="match status" value="1"/>
</dbReference>
<dbReference type="NCBIfam" id="TIGR02467">
    <property type="entry name" value="CbiE"/>
    <property type="match status" value="1"/>
</dbReference>
<proteinExistence type="predicted"/>
<dbReference type="NCBIfam" id="TIGR02469">
    <property type="entry name" value="CbiT"/>
    <property type="match status" value="1"/>
</dbReference>
<evidence type="ECO:0000256" key="2">
    <source>
        <dbReference type="ARBA" id="ARBA00022573"/>
    </source>
</evidence>
<dbReference type="PIRSF" id="PIRSF036428">
    <property type="entry name" value="CobL"/>
    <property type="match status" value="1"/>
</dbReference>
<dbReference type="Gene3D" id="3.40.1010.10">
    <property type="entry name" value="Cobalt-precorrin-4 Transmethylase, Domain 1"/>
    <property type="match status" value="1"/>
</dbReference>